<keyword evidence="11" id="KW-1185">Reference proteome</keyword>
<protein>
    <submittedName>
        <fullName evidence="10">Uncharacterized protein</fullName>
    </submittedName>
</protein>
<name>A0AAP0EQL8_9MAGN</name>
<evidence type="ECO:0000256" key="5">
    <source>
        <dbReference type="ARBA" id="ARBA00022927"/>
    </source>
</evidence>
<organism evidence="10 11">
    <name type="scientific">Stephania cephalantha</name>
    <dbReference type="NCBI Taxonomy" id="152367"/>
    <lineage>
        <taxon>Eukaryota</taxon>
        <taxon>Viridiplantae</taxon>
        <taxon>Streptophyta</taxon>
        <taxon>Embryophyta</taxon>
        <taxon>Tracheophyta</taxon>
        <taxon>Spermatophyta</taxon>
        <taxon>Magnoliopsida</taxon>
        <taxon>Ranunculales</taxon>
        <taxon>Menispermaceae</taxon>
        <taxon>Menispermoideae</taxon>
        <taxon>Cissampelideae</taxon>
        <taxon>Stephania</taxon>
    </lineage>
</organism>
<evidence type="ECO:0000313" key="11">
    <source>
        <dbReference type="Proteomes" id="UP001419268"/>
    </source>
</evidence>
<keyword evidence="5" id="KW-0653">Protein transport</keyword>
<keyword evidence="6 9" id="KW-1133">Transmembrane helix</keyword>
<evidence type="ECO:0000256" key="2">
    <source>
        <dbReference type="ARBA" id="ARBA00008274"/>
    </source>
</evidence>
<evidence type="ECO:0000256" key="6">
    <source>
        <dbReference type="ARBA" id="ARBA00022989"/>
    </source>
</evidence>
<evidence type="ECO:0000256" key="1">
    <source>
        <dbReference type="ARBA" id="ARBA00004370"/>
    </source>
</evidence>
<sequence>MRGGKDGSGWDEKSSLSGAQNEGGFYIKGLTSFTTPKPSFWLQRFSSSGPNSSNLVKFIPDNLQSSGLNFRAKFKPFAYVGRNNRELRFEEDGFDSEPLWIFLAKETFGGLRAMVMFLVEQPGQLKYIEWPPFYSTLKTASLTLVLVAMLMVALFSVDATLSYLLAFLLRKSA</sequence>
<dbReference type="GO" id="GO:0006886">
    <property type="term" value="P:intracellular protein transport"/>
    <property type="evidence" value="ECO:0007669"/>
    <property type="project" value="InterPro"/>
</dbReference>
<evidence type="ECO:0000256" key="3">
    <source>
        <dbReference type="ARBA" id="ARBA00022448"/>
    </source>
</evidence>
<feature type="transmembrane region" description="Helical" evidence="9">
    <location>
        <begin position="142"/>
        <end position="169"/>
    </location>
</feature>
<reference evidence="10 11" key="1">
    <citation type="submission" date="2024-01" db="EMBL/GenBank/DDBJ databases">
        <title>Genome assemblies of Stephania.</title>
        <authorList>
            <person name="Yang L."/>
        </authorList>
    </citation>
    <scope>NUCLEOTIDE SEQUENCE [LARGE SCALE GENOMIC DNA]</scope>
    <source>
        <strain evidence="10">JXDWG</strain>
        <tissue evidence="10">Leaf</tissue>
    </source>
</reference>
<evidence type="ECO:0000256" key="9">
    <source>
        <dbReference type="SAM" id="Phobius"/>
    </source>
</evidence>
<proteinExistence type="inferred from homology"/>
<keyword evidence="4 9" id="KW-0812">Transmembrane</keyword>
<dbReference type="Pfam" id="PF00584">
    <property type="entry name" value="SecE"/>
    <property type="match status" value="1"/>
</dbReference>
<gene>
    <name evidence="10" type="ORF">Scep_026377</name>
</gene>
<dbReference type="Proteomes" id="UP001419268">
    <property type="component" value="Unassembled WGS sequence"/>
</dbReference>
<dbReference type="GO" id="GO:0016020">
    <property type="term" value="C:membrane"/>
    <property type="evidence" value="ECO:0007669"/>
    <property type="project" value="UniProtKB-SubCell"/>
</dbReference>
<dbReference type="EMBL" id="JBBNAG010000011">
    <property type="protein sequence ID" value="KAK9094908.1"/>
    <property type="molecule type" value="Genomic_DNA"/>
</dbReference>
<dbReference type="AlphaFoldDB" id="A0AAP0EQL8"/>
<evidence type="ECO:0000256" key="7">
    <source>
        <dbReference type="ARBA" id="ARBA00023010"/>
    </source>
</evidence>
<keyword evidence="3" id="KW-0813">Transport</keyword>
<evidence type="ECO:0000256" key="8">
    <source>
        <dbReference type="ARBA" id="ARBA00023136"/>
    </source>
</evidence>
<accession>A0AAP0EQL8</accession>
<evidence type="ECO:0000313" key="10">
    <source>
        <dbReference type="EMBL" id="KAK9094908.1"/>
    </source>
</evidence>
<comment type="subcellular location">
    <subcellularLocation>
        <location evidence="1">Membrane</location>
    </subcellularLocation>
</comment>
<keyword evidence="8 9" id="KW-0472">Membrane</keyword>
<comment type="caution">
    <text evidence="10">The sequence shown here is derived from an EMBL/GenBank/DDBJ whole genome shotgun (WGS) entry which is preliminary data.</text>
</comment>
<comment type="similarity">
    <text evidence="2">Belongs to the SecE/SEC61-gamma family.</text>
</comment>
<dbReference type="PANTHER" id="PTHR37247:SF1">
    <property type="entry name" value="TRANSMEMBRANE PROTEIN"/>
    <property type="match status" value="1"/>
</dbReference>
<dbReference type="PANTHER" id="PTHR37247">
    <property type="entry name" value="TRANSMEMBRANE PROTEIN"/>
    <property type="match status" value="1"/>
</dbReference>
<dbReference type="InterPro" id="IPR001901">
    <property type="entry name" value="Translocase_SecE/Sec61-g"/>
</dbReference>
<evidence type="ECO:0000256" key="4">
    <source>
        <dbReference type="ARBA" id="ARBA00022692"/>
    </source>
</evidence>
<keyword evidence="7" id="KW-0811">Translocation</keyword>
<dbReference type="GO" id="GO:0006605">
    <property type="term" value="P:protein targeting"/>
    <property type="evidence" value="ECO:0007669"/>
    <property type="project" value="InterPro"/>
</dbReference>